<keyword evidence="16" id="KW-1185">Reference proteome</keyword>
<evidence type="ECO:0000256" key="9">
    <source>
        <dbReference type="ARBA" id="ARBA00023136"/>
    </source>
</evidence>
<dbReference type="GO" id="GO:0005886">
    <property type="term" value="C:plasma membrane"/>
    <property type="evidence" value="ECO:0007669"/>
    <property type="project" value="UniProtKB-SubCell"/>
</dbReference>
<evidence type="ECO:0000313" key="15">
    <source>
        <dbReference type="EMBL" id="KAK7836085.1"/>
    </source>
</evidence>
<reference evidence="15 16" key="1">
    <citation type="journal article" date="2018" name="Sci. Data">
        <title>The draft genome sequence of cork oak.</title>
        <authorList>
            <person name="Ramos A.M."/>
            <person name="Usie A."/>
            <person name="Barbosa P."/>
            <person name="Barros P.M."/>
            <person name="Capote T."/>
            <person name="Chaves I."/>
            <person name="Simoes F."/>
            <person name="Abreu I."/>
            <person name="Carrasquinho I."/>
            <person name="Faro C."/>
            <person name="Guimaraes J.B."/>
            <person name="Mendonca D."/>
            <person name="Nobrega F."/>
            <person name="Rodrigues L."/>
            <person name="Saibo N.J.M."/>
            <person name="Varela M.C."/>
            <person name="Egas C."/>
            <person name="Matos J."/>
            <person name="Miguel C.M."/>
            <person name="Oliveira M.M."/>
            <person name="Ricardo C.P."/>
            <person name="Goncalves S."/>
        </authorList>
    </citation>
    <scope>NUCLEOTIDE SEQUENCE [LARGE SCALE GENOMIC DNA]</scope>
    <source>
        <strain evidence="16">cv. HL8</strain>
    </source>
</reference>
<dbReference type="AlphaFoldDB" id="A0AAW0KBJ1"/>
<dbReference type="InterPro" id="IPR032675">
    <property type="entry name" value="LRR_dom_sf"/>
</dbReference>
<feature type="signal peptide" evidence="13">
    <location>
        <begin position="1"/>
        <end position="31"/>
    </location>
</feature>
<keyword evidence="4" id="KW-0433">Leucine-rich repeat</keyword>
<evidence type="ECO:0000256" key="1">
    <source>
        <dbReference type="ARBA" id="ARBA00004251"/>
    </source>
</evidence>
<evidence type="ECO:0000256" key="8">
    <source>
        <dbReference type="ARBA" id="ARBA00022989"/>
    </source>
</evidence>
<evidence type="ECO:0000256" key="3">
    <source>
        <dbReference type="ARBA" id="ARBA00022475"/>
    </source>
</evidence>
<evidence type="ECO:0000256" key="4">
    <source>
        <dbReference type="ARBA" id="ARBA00022614"/>
    </source>
</evidence>
<evidence type="ECO:0000256" key="10">
    <source>
        <dbReference type="ARBA" id="ARBA00023170"/>
    </source>
</evidence>
<keyword evidence="11" id="KW-0325">Glycoprotein</keyword>
<feature type="chain" id="PRO_5043710097" evidence="13">
    <location>
        <begin position="32"/>
        <end position="909"/>
    </location>
</feature>
<evidence type="ECO:0000256" key="13">
    <source>
        <dbReference type="SAM" id="SignalP"/>
    </source>
</evidence>
<dbReference type="SMART" id="SM00369">
    <property type="entry name" value="LRR_TYP"/>
    <property type="match status" value="9"/>
</dbReference>
<dbReference type="PANTHER" id="PTHR48063:SF103">
    <property type="entry name" value="LEUCINE-RICH RECEPTOR-LIKE KINASE FAMILY PROTEIN"/>
    <property type="match status" value="1"/>
</dbReference>
<accession>A0AAW0KBJ1</accession>
<feature type="domain" description="Leucine-rich repeat-containing N-terminal plant-type" evidence="14">
    <location>
        <begin position="36"/>
        <end position="74"/>
    </location>
</feature>
<sequence length="909" mass="101507">MIMVIRGSKLIQILVFYLIGLHCMEMALTGAVPCMDSEQDALLKIKEGFKDVSEPFSSWTAEEDCCNWRGVGCDNTTGHVTMLDLHSRDPTSKLPGEVSPSLLDLPYLRSLDLSLNHFQQTLIPEFICSLKYIEHLNLSNANFRGTIPSSLGNLSHLKSLDLSGNGLFYLRAENLSWVYGLSSLEVLALGGVEISNAEDWLDAVNMLPSLVELRLFFCNLHKLPQNLHHVNFTTLKILDLSLNNFSSTIPDWLFDIGHSLVYLNLSRCQLHGVIPNAFGNLTSLISLDLSDNNLEGPIPLTLGLFQEQGERNRSSSLRKLYLSSNGLNGSLARSLAQFSQLAVLDVARNYMKGSIKEAHLQKFSSLRVLDLSSNRLALKVSSNWTPPFQLETIGLRSCLLGPKFPQWLRSQNNFSAIDISNASIVDVVPDWFWNLSSRIMYMNLSFNKLKGHVPDFSSQHQLSELDLTGNNFSSPLPRFSANTRILFLAKNSFFGHISNLCRILSINNSLNYLDLSSNNLWGEIPDCWKYGHNLIALNLANNNLSGQIPNSTGQLIRLNTLRLENNILSGEVPLSLKTCTELAAFHLANNRLLGNVPTWIGENLQKLKFLSLCSNSFSGNIPRQLCQLQFLNYLNLSSNSLSGAIPPCTFPGMMTAYFDTNPDMSYPYMAYSDSVKLTFSSREFIRYSKFYHGQLFFNVLDLSSNNLSGRIPTEVMSLDGLIFLNLSRNHLVGPIPPNIEMPNLEALDLSRNYLSCTMPSSISSLTFLSLLDISNNNLSGKIPLSTQLQSFSGQAFIGNPQLCGPPLSDNCSSNESFGDPHCSIEEGDDEKQGIQKQEQHDFKIPSFYLSIGLGFIVGYCGFWGSLLLNKSWRYSYFRFLGNMNDKIYVMVAAGAAKLKRKFQHQQAPK</sequence>
<keyword evidence="6 13" id="KW-0732">Signal</keyword>
<dbReference type="Pfam" id="PF13516">
    <property type="entry name" value="LRR_6"/>
    <property type="match status" value="1"/>
</dbReference>
<dbReference type="PRINTS" id="PR00019">
    <property type="entry name" value="LEURICHRPT"/>
</dbReference>
<keyword evidence="10" id="KW-0675">Receptor</keyword>
<proteinExistence type="inferred from homology"/>
<dbReference type="Proteomes" id="UP000237347">
    <property type="component" value="Unassembled WGS sequence"/>
</dbReference>
<comment type="similarity">
    <text evidence="2">Belongs to the RLP family.</text>
</comment>
<protein>
    <submittedName>
        <fullName evidence="15">Receptor-like protein eix2</fullName>
    </submittedName>
</protein>
<name>A0AAW0KBJ1_QUESU</name>
<comment type="caution">
    <text evidence="15">The sequence shown here is derived from an EMBL/GenBank/DDBJ whole genome shotgun (WGS) entry which is preliminary data.</text>
</comment>
<keyword evidence="5 12" id="KW-0812">Transmembrane</keyword>
<comment type="subcellular location">
    <subcellularLocation>
        <location evidence="1">Cell membrane</location>
        <topology evidence="1">Single-pass type I membrane protein</topology>
    </subcellularLocation>
</comment>
<dbReference type="Gene3D" id="3.80.10.10">
    <property type="entry name" value="Ribonuclease Inhibitor"/>
    <property type="match status" value="4"/>
</dbReference>
<dbReference type="InterPro" id="IPR001611">
    <property type="entry name" value="Leu-rich_rpt"/>
</dbReference>
<dbReference type="InterPro" id="IPR046956">
    <property type="entry name" value="RLP23-like"/>
</dbReference>
<keyword evidence="9 12" id="KW-0472">Membrane</keyword>
<dbReference type="Pfam" id="PF00560">
    <property type="entry name" value="LRR_1"/>
    <property type="match status" value="10"/>
</dbReference>
<evidence type="ECO:0000313" key="16">
    <source>
        <dbReference type="Proteomes" id="UP000237347"/>
    </source>
</evidence>
<keyword evidence="8 12" id="KW-1133">Transmembrane helix</keyword>
<evidence type="ECO:0000259" key="14">
    <source>
        <dbReference type="Pfam" id="PF08263"/>
    </source>
</evidence>
<keyword evidence="3" id="KW-1003">Cell membrane</keyword>
<dbReference type="Pfam" id="PF08263">
    <property type="entry name" value="LRRNT_2"/>
    <property type="match status" value="1"/>
</dbReference>
<gene>
    <name evidence="15" type="primary">EIX2_110</name>
    <name evidence="15" type="ORF">CFP56_022974</name>
</gene>
<dbReference type="Pfam" id="PF13855">
    <property type="entry name" value="LRR_8"/>
    <property type="match status" value="2"/>
</dbReference>
<evidence type="ECO:0000256" key="5">
    <source>
        <dbReference type="ARBA" id="ARBA00022692"/>
    </source>
</evidence>
<dbReference type="SUPFAM" id="SSF52058">
    <property type="entry name" value="L domain-like"/>
    <property type="match status" value="3"/>
</dbReference>
<dbReference type="InterPro" id="IPR003591">
    <property type="entry name" value="Leu-rich_rpt_typical-subtyp"/>
</dbReference>
<evidence type="ECO:0000256" key="6">
    <source>
        <dbReference type="ARBA" id="ARBA00022729"/>
    </source>
</evidence>
<dbReference type="PANTHER" id="PTHR48063">
    <property type="entry name" value="LRR RECEPTOR-LIKE KINASE"/>
    <property type="match status" value="1"/>
</dbReference>
<evidence type="ECO:0000256" key="11">
    <source>
        <dbReference type="ARBA" id="ARBA00023180"/>
    </source>
</evidence>
<evidence type="ECO:0000256" key="7">
    <source>
        <dbReference type="ARBA" id="ARBA00022737"/>
    </source>
</evidence>
<organism evidence="15 16">
    <name type="scientific">Quercus suber</name>
    <name type="common">Cork oak</name>
    <dbReference type="NCBI Taxonomy" id="58331"/>
    <lineage>
        <taxon>Eukaryota</taxon>
        <taxon>Viridiplantae</taxon>
        <taxon>Streptophyta</taxon>
        <taxon>Embryophyta</taxon>
        <taxon>Tracheophyta</taxon>
        <taxon>Spermatophyta</taxon>
        <taxon>Magnoliopsida</taxon>
        <taxon>eudicotyledons</taxon>
        <taxon>Gunneridae</taxon>
        <taxon>Pentapetalae</taxon>
        <taxon>rosids</taxon>
        <taxon>fabids</taxon>
        <taxon>Fagales</taxon>
        <taxon>Fagaceae</taxon>
        <taxon>Quercus</taxon>
    </lineage>
</organism>
<dbReference type="EMBL" id="PKMF04000362">
    <property type="protein sequence ID" value="KAK7836085.1"/>
    <property type="molecule type" value="Genomic_DNA"/>
</dbReference>
<evidence type="ECO:0000256" key="2">
    <source>
        <dbReference type="ARBA" id="ARBA00009592"/>
    </source>
</evidence>
<dbReference type="FunFam" id="3.80.10.10:FF:000111">
    <property type="entry name" value="LRR receptor-like serine/threonine-protein kinase ERECTA"/>
    <property type="match status" value="1"/>
</dbReference>
<feature type="transmembrane region" description="Helical" evidence="12">
    <location>
        <begin position="847"/>
        <end position="868"/>
    </location>
</feature>
<keyword evidence="7" id="KW-0677">Repeat</keyword>
<dbReference type="InterPro" id="IPR013210">
    <property type="entry name" value="LRR_N_plant-typ"/>
</dbReference>
<dbReference type="FunFam" id="3.80.10.10:FF:001347">
    <property type="entry name" value="LRR receptor-like serine/threonine-protein kinase GSO2"/>
    <property type="match status" value="1"/>
</dbReference>
<evidence type="ECO:0000256" key="12">
    <source>
        <dbReference type="SAM" id="Phobius"/>
    </source>
</evidence>
<dbReference type="FunFam" id="3.80.10.10:FF:000095">
    <property type="entry name" value="LRR receptor-like serine/threonine-protein kinase GSO1"/>
    <property type="match status" value="1"/>
</dbReference>